<protein>
    <submittedName>
        <fullName evidence="1">Uncharacterized protein</fullName>
    </submittedName>
</protein>
<organism evidence="1 2">
    <name type="scientific">Populus alba x Populus x berolinensis</name>
    <dbReference type="NCBI Taxonomy" id="444605"/>
    <lineage>
        <taxon>Eukaryota</taxon>
        <taxon>Viridiplantae</taxon>
        <taxon>Streptophyta</taxon>
        <taxon>Embryophyta</taxon>
        <taxon>Tracheophyta</taxon>
        <taxon>Spermatophyta</taxon>
        <taxon>Magnoliopsida</taxon>
        <taxon>eudicotyledons</taxon>
        <taxon>Gunneridae</taxon>
        <taxon>Pentapetalae</taxon>
        <taxon>rosids</taxon>
        <taxon>fabids</taxon>
        <taxon>Malpighiales</taxon>
        <taxon>Salicaceae</taxon>
        <taxon>Saliceae</taxon>
        <taxon>Populus</taxon>
    </lineage>
</organism>
<dbReference type="EMBL" id="JAQIZT010000003">
    <property type="protein sequence ID" value="KAJ7003515.1"/>
    <property type="molecule type" value="Genomic_DNA"/>
</dbReference>
<evidence type="ECO:0000313" key="1">
    <source>
        <dbReference type="EMBL" id="KAJ7003515.1"/>
    </source>
</evidence>
<accession>A0AAD6W8Q5</accession>
<dbReference type="AlphaFoldDB" id="A0AAD6W8Q5"/>
<evidence type="ECO:0000313" key="2">
    <source>
        <dbReference type="Proteomes" id="UP001164929"/>
    </source>
</evidence>
<proteinExistence type="predicted"/>
<gene>
    <name evidence="1" type="ORF">NC653_008669</name>
</gene>
<dbReference type="Proteomes" id="UP001164929">
    <property type="component" value="Chromosome 3"/>
</dbReference>
<sequence length="71" mass="8077">MHLGPTVVPCTTPHVYSVQRFTKIRAEWLVSRDSRAGARCWGNKNLVTRAVRLNILVFVACAVSYNTRFEL</sequence>
<reference evidence="1" key="1">
    <citation type="journal article" date="2023" name="Mol. Ecol. Resour.">
        <title>Chromosome-level genome assembly of a triploid poplar Populus alba 'Berolinensis'.</title>
        <authorList>
            <person name="Chen S."/>
            <person name="Yu Y."/>
            <person name="Wang X."/>
            <person name="Wang S."/>
            <person name="Zhang T."/>
            <person name="Zhou Y."/>
            <person name="He R."/>
            <person name="Meng N."/>
            <person name="Wang Y."/>
            <person name="Liu W."/>
            <person name="Liu Z."/>
            <person name="Liu J."/>
            <person name="Guo Q."/>
            <person name="Huang H."/>
            <person name="Sederoff R.R."/>
            <person name="Wang G."/>
            <person name="Qu G."/>
            <person name="Chen S."/>
        </authorList>
    </citation>
    <scope>NUCLEOTIDE SEQUENCE</scope>
    <source>
        <strain evidence="1">SC-2020</strain>
    </source>
</reference>
<name>A0AAD6W8Q5_9ROSI</name>
<keyword evidence="2" id="KW-1185">Reference proteome</keyword>
<comment type="caution">
    <text evidence="1">The sequence shown here is derived from an EMBL/GenBank/DDBJ whole genome shotgun (WGS) entry which is preliminary data.</text>
</comment>